<dbReference type="Proteomes" id="UP000479335">
    <property type="component" value="Unassembled WGS sequence"/>
</dbReference>
<keyword evidence="2" id="KW-1185">Reference proteome</keyword>
<proteinExistence type="predicted"/>
<dbReference type="EMBL" id="WWCN01000018">
    <property type="protein sequence ID" value="MYM25752.1"/>
    <property type="molecule type" value="Genomic_DNA"/>
</dbReference>
<organism evidence="1 2">
    <name type="scientific">Duganella flavida</name>
    <dbReference type="NCBI Taxonomy" id="2692175"/>
    <lineage>
        <taxon>Bacteria</taxon>
        <taxon>Pseudomonadati</taxon>
        <taxon>Pseudomonadota</taxon>
        <taxon>Betaproteobacteria</taxon>
        <taxon>Burkholderiales</taxon>
        <taxon>Oxalobacteraceae</taxon>
        <taxon>Telluria group</taxon>
        <taxon>Duganella</taxon>
    </lineage>
</organism>
<comment type="caution">
    <text evidence="1">The sequence shown here is derived from an EMBL/GenBank/DDBJ whole genome shotgun (WGS) entry which is preliminary data.</text>
</comment>
<evidence type="ECO:0000313" key="2">
    <source>
        <dbReference type="Proteomes" id="UP000479335"/>
    </source>
</evidence>
<name>A0A6L8KJ36_9BURK</name>
<evidence type="ECO:0000313" key="1">
    <source>
        <dbReference type="EMBL" id="MYM25752.1"/>
    </source>
</evidence>
<accession>A0A6L8KJ36</accession>
<dbReference type="AlphaFoldDB" id="A0A6L8KJ36"/>
<dbReference type="RefSeq" id="WP_161009193.1">
    <property type="nucleotide sequence ID" value="NZ_WWCN01000018.1"/>
</dbReference>
<sequence>MNRWLKLILRAYLGWRAIRAYKHAGQRCRNLYEQHRALGIELTRALRAERVAGERMEEVLKTNS</sequence>
<gene>
    <name evidence="1" type="ORF">GTP46_24290</name>
</gene>
<protein>
    <submittedName>
        <fullName evidence="1">Uncharacterized protein</fullName>
    </submittedName>
</protein>
<reference evidence="1 2" key="1">
    <citation type="submission" date="2019-12" db="EMBL/GenBank/DDBJ databases">
        <title>Novel species isolated from a subtropical stream in China.</title>
        <authorList>
            <person name="Lu H."/>
        </authorList>
    </citation>
    <scope>NUCLEOTIDE SEQUENCE [LARGE SCALE GENOMIC DNA]</scope>
    <source>
        <strain evidence="1 2">FT135W</strain>
    </source>
</reference>